<sequence length="232" mass="25796">MAAFVPHKKTSGILEPSIRVTEDVQDTEQALIFPQPPSARIPRWPRIVSTCTHVLVIILATVIIGLGAHTLAGYSPTRGIHFGGVDISWPKNLDLRPIYFFIIVSAMSLVLSLSSAIITFRRLNRSDFSLVDAASTMVSLVMFLFWLAATFLQHHSELTPKKDLLSWACRRTSSPTNILVRYESICHEQIAIKDIAIIVTLAYLGIVLSSAATWHCAEKMAKDHSATWRTKT</sequence>
<keyword evidence="3" id="KW-1185">Reference proteome</keyword>
<dbReference type="Proteomes" id="UP000664521">
    <property type="component" value="Unassembled WGS sequence"/>
</dbReference>
<dbReference type="OrthoDB" id="5388199at2759"/>
<evidence type="ECO:0008006" key="4">
    <source>
        <dbReference type="Google" id="ProtNLM"/>
    </source>
</evidence>
<evidence type="ECO:0000313" key="2">
    <source>
        <dbReference type="EMBL" id="CAF9914739.1"/>
    </source>
</evidence>
<feature type="transmembrane region" description="Helical" evidence="1">
    <location>
        <begin position="47"/>
        <end position="68"/>
    </location>
</feature>
<keyword evidence="1" id="KW-1133">Transmembrane helix</keyword>
<proteinExistence type="predicted"/>
<protein>
    <recommendedName>
        <fullName evidence="4">MARVEL domain-containing protein</fullName>
    </recommendedName>
</protein>
<comment type="caution">
    <text evidence="2">The sequence shown here is derived from an EMBL/GenBank/DDBJ whole genome shotgun (WGS) entry which is preliminary data.</text>
</comment>
<accession>A0A8H3IIC8</accession>
<reference evidence="2" key="1">
    <citation type="submission" date="2021-03" db="EMBL/GenBank/DDBJ databases">
        <authorList>
            <person name="Tagirdzhanova G."/>
        </authorList>
    </citation>
    <scope>NUCLEOTIDE SEQUENCE</scope>
</reference>
<dbReference type="EMBL" id="CAJPDS010000014">
    <property type="protein sequence ID" value="CAF9914739.1"/>
    <property type="molecule type" value="Genomic_DNA"/>
</dbReference>
<feature type="transmembrane region" description="Helical" evidence="1">
    <location>
        <begin position="130"/>
        <end position="152"/>
    </location>
</feature>
<organism evidence="2 3">
    <name type="scientific">Heterodermia speciosa</name>
    <dbReference type="NCBI Taxonomy" id="116794"/>
    <lineage>
        <taxon>Eukaryota</taxon>
        <taxon>Fungi</taxon>
        <taxon>Dikarya</taxon>
        <taxon>Ascomycota</taxon>
        <taxon>Pezizomycotina</taxon>
        <taxon>Lecanoromycetes</taxon>
        <taxon>OSLEUM clade</taxon>
        <taxon>Lecanoromycetidae</taxon>
        <taxon>Caliciales</taxon>
        <taxon>Physciaceae</taxon>
        <taxon>Heterodermia</taxon>
    </lineage>
</organism>
<keyword evidence="1" id="KW-0472">Membrane</keyword>
<feature type="transmembrane region" description="Helical" evidence="1">
    <location>
        <begin position="98"/>
        <end position="118"/>
    </location>
</feature>
<dbReference type="AlphaFoldDB" id="A0A8H3IIC8"/>
<name>A0A8H3IIC8_9LECA</name>
<evidence type="ECO:0000256" key="1">
    <source>
        <dbReference type="SAM" id="Phobius"/>
    </source>
</evidence>
<keyword evidence="1" id="KW-0812">Transmembrane</keyword>
<gene>
    <name evidence="2" type="ORF">HETSPECPRED_002064</name>
</gene>
<feature type="transmembrane region" description="Helical" evidence="1">
    <location>
        <begin position="195"/>
        <end position="214"/>
    </location>
</feature>
<evidence type="ECO:0000313" key="3">
    <source>
        <dbReference type="Proteomes" id="UP000664521"/>
    </source>
</evidence>